<dbReference type="EMBL" id="CAJOAZ010001391">
    <property type="protein sequence ID" value="CAF3808277.1"/>
    <property type="molecule type" value="Genomic_DNA"/>
</dbReference>
<dbReference type="AlphaFoldDB" id="A0A815B3V9"/>
<sequence length="390" mass="44398">MTTSNEQQIQLEITETSDFYNACAANDIPRIKLHLAHMSSSEINRIEPNGSTALHVACYHHNVGAVYLLLRFGAIGSIKNRHDLTPYEETTSLRIKELLLNTGQASLIDWTFVDPPTREMKQKFDSALKSSFSTWGLPFILEYLHNYYVCRHVCKALSTSTQNIEQYFTDARTATSLSPVIKAYTAPLEFYKVVNQHCIKVLPDLLQANGKPGNTLATSIFYLIASFNYDPTLRPNDAYTGLVYRGLKMTLDCIQTYKKGELVVNRPFISTSKRIDVANMFAGVGEYGHFRRMKFSNNLLQVSVRFTYRINRIETRAIDIANISIIHAEDEVLLMPLSIFRILDIEFDENQSLWDIELEDCDLPSENDPTAPIIHCDFYETPNAQVKALK</sequence>
<keyword evidence="1" id="KW-0040">ANK repeat</keyword>
<dbReference type="Proteomes" id="UP000663845">
    <property type="component" value="Unassembled WGS sequence"/>
</dbReference>
<dbReference type="PROSITE" id="PS50297">
    <property type="entry name" value="ANK_REP_REGION"/>
    <property type="match status" value="1"/>
</dbReference>
<dbReference type="Gene3D" id="3.90.176.10">
    <property type="entry name" value="Toxin ADP-ribosyltransferase, Chain A, domain 1"/>
    <property type="match status" value="1"/>
</dbReference>
<name>A0A815B3V9_9BILA</name>
<dbReference type="Gene3D" id="1.25.40.20">
    <property type="entry name" value="Ankyrin repeat-containing domain"/>
    <property type="match status" value="1"/>
</dbReference>
<evidence type="ECO:0000256" key="1">
    <source>
        <dbReference type="PROSITE-ProRule" id="PRU00023"/>
    </source>
</evidence>
<dbReference type="SUPFAM" id="SSF48403">
    <property type="entry name" value="Ankyrin repeat"/>
    <property type="match status" value="1"/>
</dbReference>
<reference evidence="2" key="1">
    <citation type="submission" date="2021-02" db="EMBL/GenBank/DDBJ databases">
        <authorList>
            <person name="Nowell W R."/>
        </authorList>
    </citation>
    <scope>NUCLEOTIDE SEQUENCE</scope>
</reference>
<dbReference type="PROSITE" id="PS50088">
    <property type="entry name" value="ANK_REPEAT"/>
    <property type="match status" value="1"/>
</dbReference>
<accession>A0A815B3V9</accession>
<evidence type="ECO:0000313" key="4">
    <source>
        <dbReference type="Proteomes" id="UP000663845"/>
    </source>
</evidence>
<feature type="repeat" description="ANK" evidence="1">
    <location>
        <begin position="49"/>
        <end position="81"/>
    </location>
</feature>
<evidence type="ECO:0008006" key="5">
    <source>
        <dbReference type="Google" id="ProtNLM"/>
    </source>
</evidence>
<organism evidence="2 4">
    <name type="scientific">Adineta steineri</name>
    <dbReference type="NCBI Taxonomy" id="433720"/>
    <lineage>
        <taxon>Eukaryota</taxon>
        <taxon>Metazoa</taxon>
        <taxon>Spiralia</taxon>
        <taxon>Gnathifera</taxon>
        <taxon>Rotifera</taxon>
        <taxon>Eurotatoria</taxon>
        <taxon>Bdelloidea</taxon>
        <taxon>Adinetida</taxon>
        <taxon>Adinetidae</taxon>
        <taxon>Adineta</taxon>
    </lineage>
</organism>
<gene>
    <name evidence="2" type="ORF">JYZ213_LOCUS30366</name>
    <name evidence="3" type="ORF">OXD698_LOCUS18672</name>
</gene>
<dbReference type="SUPFAM" id="SSF56399">
    <property type="entry name" value="ADP-ribosylation"/>
    <property type="match status" value="1"/>
</dbReference>
<protein>
    <recommendedName>
        <fullName evidence="5">NAD(P)(+)--arginine ADP-ribosyltransferase</fullName>
    </recommendedName>
</protein>
<proteinExistence type="predicted"/>
<dbReference type="InterPro" id="IPR036770">
    <property type="entry name" value="Ankyrin_rpt-contain_sf"/>
</dbReference>
<comment type="caution">
    <text evidence="2">The sequence shown here is derived from an EMBL/GenBank/DDBJ whole genome shotgun (WGS) entry which is preliminary data.</text>
</comment>
<evidence type="ECO:0000313" key="3">
    <source>
        <dbReference type="EMBL" id="CAF3808277.1"/>
    </source>
</evidence>
<dbReference type="Proteomes" id="UP000663844">
    <property type="component" value="Unassembled WGS sequence"/>
</dbReference>
<evidence type="ECO:0000313" key="2">
    <source>
        <dbReference type="EMBL" id="CAF1264994.1"/>
    </source>
</evidence>
<dbReference type="InterPro" id="IPR002110">
    <property type="entry name" value="Ankyrin_rpt"/>
</dbReference>
<dbReference type="EMBL" id="CAJNOG010000484">
    <property type="protein sequence ID" value="CAF1264994.1"/>
    <property type="molecule type" value="Genomic_DNA"/>
</dbReference>